<keyword evidence="1" id="KW-1133">Transmembrane helix</keyword>
<keyword evidence="5" id="KW-1185">Reference proteome</keyword>
<dbReference type="AlphaFoldDB" id="A0A485KFA4"/>
<reference evidence="3" key="2">
    <citation type="submission" date="2019-06" db="EMBL/GenBank/DDBJ databases">
        <title>Genomics analysis of Aphanomyces spp. identifies a new class of oomycete effector associated with host adaptation.</title>
        <authorList>
            <person name="Gaulin E."/>
        </authorList>
    </citation>
    <scope>NUCLEOTIDE SEQUENCE</scope>
    <source>
        <strain evidence="3">CBS 578.67</strain>
    </source>
</reference>
<feature type="chain" id="PRO_5036355401" evidence="2">
    <location>
        <begin position="34"/>
        <end position="151"/>
    </location>
</feature>
<keyword evidence="1" id="KW-0472">Membrane</keyword>
<organism evidence="4 5">
    <name type="scientific">Aphanomyces stellatus</name>
    <dbReference type="NCBI Taxonomy" id="120398"/>
    <lineage>
        <taxon>Eukaryota</taxon>
        <taxon>Sar</taxon>
        <taxon>Stramenopiles</taxon>
        <taxon>Oomycota</taxon>
        <taxon>Saprolegniomycetes</taxon>
        <taxon>Saprolegniales</taxon>
        <taxon>Verrucalvaceae</taxon>
        <taxon>Aphanomyces</taxon>
    </lineage>
</organism>
<evidence type="ECO:0000313" key="3">
    <source>
        <dbReference type="EMBL" id="KAF0705791.1"/>
    </source>
</evidence>
<accession>A0A485KFA4</accession>
<name>A0A485KFA4_9STRA</name>
<dbReference type="EMBL" id="VJMH01003490">
    <property type="protein sequence ID" value="KAF0705791.1"/>
    <property type="molecule type" value="Genomic_DNA"/>
</dbReference>
<dbReference type="Proteomes" id="UP000332933">
    <property type="component" value="Unassembled WGS sequence"/>
</dbReference>
<evidence type="ECO:0000256" key="2">
    <source>
        <dbReference type="SAM" id="SignalP"/>
    </source>
</evidence>
<evidence type="ECO:0000256" key="1">
    <source>
        <dbReference type="SAM" id="Phobius"/>
    </source>
</evidence>
<keyword evidence="1" id="KW-0812">Transmembrane</keyword>
<protein>
    <submittedName>
        <fullName evidence="4">Aste57867_6948 protein</fullName>
    </submittedName>
</protein>
<feature type="signal peptide" evidence="2">
    <location>
        <begin position="1"/>
        <end position="33"/>
    </location>
</feature>
<proteinExistence type="predicted"/>
<evidence type="ECO:0000313" key="5">
    <source>
        <dbReference type="Proteomes" id="UP000332933"/>
    </source>
</evidence>
<sequence>MSLPSPRRRPSSSLRCLVVCLLVFMPSIVVVDAAIVSCAGQNCSCPSAAYTCTYDLSASTCACDFKIGITIGLCVAVVVFGGFWYSRARRMRHRKNQILKAKSTAQIVQMRREGGGGPSVQAINPASKWSNQALPPQGVGHPSFNSIVPQK</sequence>
<reference evidence="4 5" key="1">
    <citation type="submission" date="2019-03" db="EMBL/GenBank/DDBJ databases">
        <authorList>
            <person name="Gaulin E."/>
            <person name="Dumas B."/>
        </authorList>
    </citation>
    <scope>NUCLEOTIDE SEQUENCE [LARGE SCALE GENOMIC DNA]</scope>
    <source>
        <strain evidence="4">CBS 568.67</strain>
    </source>
</reference>
<gene>
    <name evidence="4" type="primary">Aste57867_6948</name>
    <name evidence="3" type="ORF">As57867_006926</name>
    <name evidence="4" type="ORF">ASTE57867_6948</name>
</gene>
<evidence type="ECO:0000313" key="4">
    <source>
        <dbReference type="EMBL" id="VFT83900.1"/>
    </source>
</evidence>
<dbReference type="EMBL" id="CAADRA010003502">
    <property type="protein sequence ID" value="VFT83900.1"/>
    <property type="molecule type" value="Genomic_DNA"/>
</dbReference>
<keyword evidence="2" id="KW-0732">Signal</keyword>
<feature type="transmembrane region" description="Helical" evidence="1">
    <location>
        <begin position="65"/>
        <end position="85"/>
    </location>
</feature>